<evidence type="ECO:0000313" key="2">
    <source>
        <dbReference type="Proteomes" id="UP000799755"/>
    </source>
</evidence>
<name>A0ACB6RGZ6_9PLEO</name>
<evidence type="ECO:0000313" key="1">
    <source>
        <dbReference type="EMBL" id="KAF2477592.1"/>
    </source>
</evidence>
<accession>A0ACB6RGZ6</accession>
<proteinExistence type="predicted"/>
<dbReference type="EMBL" id="MU003492">
    <property type="protein sequence ID" value="KAF2477592.1"/>
    <property type="molecule type" value="Genomic_DNA"/>
</dbReference>
<organism evidence="1 2">
    <name type="scientific">Lindgomyces ingoldianus</name>
    <dbReference type="NCBI Taxonomy" id="673940"/>
    <lineage>
        <taxon>Eukaryota</taxon>
        <taxon>Fungi</taxon>
        <taxon>Dikarya</taxon>
        <taxon>Ascomycota</taxon>
        <taxon>Pezizomycotina</taxon>
        <taxon>Dothideomycetes</taxon>
        <taxon>Pleosporomycetidae</taxon>
        <taxon>Pleosporales</taxon>
        <taxon>Lindgomycetaceae</taxon>
        <taxon>Lindgomyces</taxon>
    </lineage>
</organism>
<dbReference type="Proteomes" id="UP000799755">
    <property type="component" value="Unassembled WGS sequence"/>
</dbReference>
<keyword evidence="2" id="KW-1185">Reference proteome</keyword>
<sequence>MSRALARPAGGEFGPQDARSNLAVQPAAVVPKINLKKAAVKIVRPASGLLPTAPKIVATPVTAKAKIEDGHELLSSTVPPTSTKLAGIESQKIKPEVDISPPKSYLSTSKNNAASALDAMFARLDSQNLATSPDPHPPSNVTTEGGSVASSCAISILSKEAPVISRKDAQSVDSSPQARSLEDTEKKQTVLDIKAMPAEMQGKVIGMAVESMSKEELEREYLKTAAEFLNSLPTGARTGSVIPIQSAMRSFHQFAVPEAVISSSAKAETLKRKCVAAVATYLNQIPQNINGGLKGDVVSKIFEDVKGDFLYFCAKLVDEKVLRVENLNQVLGLCHVLNNALSAGGDDGGNKSVDPGNPAKTEKNIAAAISRQEFPAPLSAWPTQGKRENVAGIRTVILKGVASLPSINKLQAFVWGGRLESLSFELGKGIALVKFLTAEGCKKYFDATVNGIPIPREKELIFVELATGPNSLNDVLQNCIEGEASRCVRAVDADEDWDDMVLLNLARGKGKTKREVDRIKHGRTVKGRYYIEFRFANIYNALSFKRALQDDMDWEQCTIGFAKDPCEVARGVHLKDEDEDTGFF</sequence>
<comment type="caution">
    <text evidence="1">The sequence shown here is derived from an EMBL/GenBank/DDBJ whole genome shotgun (WGS) entry which is preliminary data.</text>
</comment>
<protein>
    <submittedName>
        <fullName evidence="1">Uncharacterized protein</fullName>
    </submittedName>
</protein>
<reference evidence="1" key="1">
    <citation type="journal article" date="2020" name="Stud. Mycol.">
        <title>101 Dothideomycetes genomes: a test case for predicting lifestyles and emergence of pathogens.</title>
        <authorList>
            <person name="Haridas S."/>
            <person name="Albert R."/>
            <person name="Binder M."/>
            <person name="Bloem J."/>
            <person name="Labutti K."/>
            <person name="Salamov A."/>
            <person name="Andreopoulos B."/>
            <person name="Baker S."/>
            <person name="Barry K."/>
            <person name="Bills G."/>
            <person name="Bluhm B."/>
            <person name="Cannon C."/>
            <person name="Castanera R."/>
            <person name="Culley D."/>
            <person name="Daum C."/>
            <person name="Ezra D."/>
            <person name="Gonzalez J."/>
            <person name="Henrissat B."/>
            <person name="Kuo A."/>
            <person name="Liang C."/>
            <person name="Lipzen A."/>
            <person name="Lutzoni F."/>
            <person name="Magnuson J."/>
            <person name="Mondo S."/>
            <person name="Nolan M."/>
            <person name="Ohm R."/>
            <person name="Pangilinan J."/>
            <person name="Park H.-J."/>
            <person name="Ramirez L."/>
            <person name="Alfaro M."/>
            <person name="Sun H."/>
            <person name="Tritt A."/>
            <person name="Yoshinaga Y."/>
            <person name="Zwiers L.-H."/>
            <person name="Turgeon B."/>
            <person name="Goodwin S."/>
            <person name="Spatafora J."/>
            <person name="Crous P."/>
            <person name="Grigoriev I."/>
        </authorList>
    </citation>
    <scope>NUCLEOTIDE SEQUENCE</scope>
    <source>
        <strain evidence="1">ATCC 200398</strain>
    </source>
</reference>
<gene>
    <name evidence="1" type="ORF">BDR25DRAFT_274841</name>
</gene>